<keyword evidence="2" id="KW-1133">Transmembrane helix</keyword>
<reference evidence="3" key="1">
    <citation type="journal article" date="2020" name="Nature">
        <title>Giant virus diversity and host interactions through global metagenomics.</title>
        <authorList>
            <person name="Schulz F."/>
            <person name="Roux S."/>
            <person name="Paez-Espino D."/>
            <person name="Jungbluth S."/>
            <person name="Walsh D.A."/>
            <person name="Denef V.J."/>
            <person name="McMahon K.D."/>
            <person name="Konstantinidis K.T."/>
            <person name="Eloe-Fadrosh E.A."/>
            <person name="Kyrpides N.C."/>
            <person name="Woyke T."/>
        </authorList>
    </citation>
    <scope>NUCLEOTIDE SEQUENCE</scope>
    <source>
        <strain evidence="3">GVMAG-M-3300023184-16</strain>
    </source>
</reference>
<feature type="transmembrane region" description="Helical" evidence="2">
    <location>
        <begin position="6"/>
        <end position="23"/>
    </location>
</feature>
<evidence type="ECO:0000256" key="2">
    <source>
        <dbReference type="SAM" id="Phobius"/>
    </source>
</evidence>
<keyword evidence="2" id="KW-0812">Transmembrane</keyword>
<sequence>MSGILFLFVLLIICLIYVLYLYYRDIPESFVTRDIPVNGLDLQPMTDPPMDTGPFPGQGITRPDRIAPPTGQGILSDYSISLSKPYDDFGSPEPHHLEGTWPDTLDRACNALSQTDCQSSQYCILVNGDTCKSAFPNTTDARMYNNFETKTLPQSDLSYYYRDGKCYGECSGWNPTYKKPDPIQLSNLVNNSSYTSSSAGILTTGNMYNKVNPPDVPEHASTMWSDDWRSQRSLPASTGTKSPNDYNPLNPIYNTTSDRKILYNQQYPLMDRCDNLETITLTPTMLPTPTPTISGLVCNPECAVNYHCTKNNMNQSVCMPDERLYGARPHNI</sequence>
<dbReference type="EMBL" id="MN740016">
    <property type="protein sequence ID" value="QHT84208.1"/>
    <property type="molecule type" value="Genomic_DNA"/>
</dbReference>
<organism evidence="3">
    <name type="scientific">viral metagenome</name>
    <dbReference type="NCBI Taxonomy" id="1070528"/>
    <lineage>
        <taxon>unclassified sequences</taxon>
        <taxon>metagenomes</taxon>
        <taxon>organismal metagenomes</taxon>
    </lineage>
</organism>
<dbReference type="AlphaFoldDB" id="A0A6C0HTX0"/>
<accession>A0A6C0HTX0</accession>
<proteinExistence type="predicted"/>
<keyword evidence="2" id="KW-0472">Membrane</keyword>
<protein>
    <submittedName>
        <fullName evidence="3">Uncharacterized protein</fullName>
    </submittedName>
</protein>
<evidence type="ECO:0000313" key="3">
    <source>
        <dbReference type="EMBL" id="QHT84208.1"/>
    </source>
</evidence>
<evidence type="ECO:0000256" key="1">
    <source>
        <dbReference type="SAM" id="MobiDB-lite"/>
    </source>
</evidence>
<feature type="compositionally biased region" description="Polar residues" evidence="1">
    <location>
        <begin position="231"/>
        <end position="251"/>
    </location>
</feature>
<feature type="region of interest" description="Disordered" evidence="1">
    <location>
        <begin position="219"/>
        <end position="251"/>
    </location>
</feature>
<name>A0A6C0HTX0_9ZZZZ</name>